<protein>
    <submittedName>
        <fullName evidence="1">Uncharacterized protein</fullName>
    </submittedName>
</protein>
<evidence type="ECO:0000313" key="1">
    <source>
        <dbReference type="EMBL" id="ULT83258.1"/>
    </source>
</evidence>
<name>A0AAE8ZZ36_CAEBR</name>
<gene>
    <name evidence="1" type="ORF">L3Y34_012480</name>
</gene>
<organism evidence="1 2">
    <name type="scientific">Caenorhabditis briggsae</name>
    <dbReference type="NCBI Taxonomy" id="6238"/>
    <lineage>
        <taxon>Eukaryota</taxon>
        <taxon>Metazoa</taxon>
        <taxon>Ecdysozoa</taxon>
        <taxon>Nematoda</taxon>
        <taxon>Chromadorea</taxon>
        <taxon>Rhabditida</taxon>
        <taxon>Rhabditina</taxon>
        <taxon>Rhabditomorpha</taxon>
        <taxon>Rhabditoidea</taxon>
        <taxon>Rhabditidae</taxon>
        <taxon>Peloderinae</taxon>
        <taxon>Caenorhabditis</taxon>
    </lineage>
</organism>
<evidence type="ECO:0000313" key="2">
    <source>
        <dbReference type="Proteomes" id="UP000827892"/>
    </source>
</evidence>
<sequence>MLTLRFCFQRTTNQSNFALVLGANVTNNLISLVNEAGKNAVCSGFGKKCEGTFANWIERILHNEAFSTFIYNTKL</sequence>
<dbReference type="AlphaFoldDB" id="A0AAE8ZZ36"/>
<dbReference type="EMBL" id="CP090896">
    <property type="protein sequence ID" value="ULT83258.1"/>
    <property type="molecule type" value="Genomic_DNA"/>
</dbReference>
<proteinExistence type="predicted"/>
<reference evidence="1 2" key="1">
    <citation type="submission" date="2022-05" db="EMBL/GenBank/DDBJ databases">
        <title>Chromosome-level reference genomes for two strains of Caenorhabditis briggsae: an improved platform for comparative genomics.</title>
        <authorList>
            <person name="Stevens L."/>
            <person name="Andersen E.C."/>
        </authorList>
    </citation>
    <scope>NUCLEOTIDE SEQUENCE [LARGE SCALE GENOMIC DNA]</scope>
    <source>
        <strain evidence="1">QX1410_ONT</strain>
        <tissue evidence="1">Whole-organism</tissue>
    </source>
</reference>
<accession>A0AAE8ZZ36</accession>
<dbReference type="Proteomes" id="UP000827892">
    <property type="component" value="Chromosome X"/>
</dbReference>